<proteinExistence type="predicted"/>
<dbReference type="eggNOG" id="arCOG07280">
    <property type="taxonomic scope" value="Archaea"/>
</dbReference>
<dbReference type="KEGG" id="sto:STK_09820"/>
<dbReference type="AlphaFoldDB" id="Q973B0"/>
<sequence>MREFYLFSLVRDIMIKTLQKASQNFCFVYKFETLSPFTAIGSSGSLFLKGTVRKDRALIYSNFKRKVSFSLKEGKILVGKEEEYSPFDFSFQDKLVEKMCYWEKEALCVTHRNKVKVKIIDGKNVLSSLSEDIKNQLSLTLFNYFKREVGYTFDKPITLYKIIISNEKVYLQFVSNWSFWYVNIEEFAKKDYSLIPLIRLSKEIKETLNR</sequence>
<name>Q973B0_SULTO</name>
<dbReference type="STRING" id="273063.STK_09820"/>
<evidence type="ECO:0000313" key="2">
    <source>
        <dbReference type="Proteomes" id="UP000001015"/>
    </source>
</evidence>
<gene>
    <name evidence="1" type="primary">ST0982</name>
    <name evidence="1" type="ordered locus">STK_09820</name>
</gene>
<dbReference type="EMBL" id="BA000023">
    <property type="protein sequence ID" value="BAB66003.1"/>
    <property type="molecule type" value="Genomic_DNA"/>
</dbReference>
<reference evidence="2" key="1">
    <citation type="journal article" date="2001" name="DNA Res.">
        <title>Complete genome sequence of an aerobic thermoacidophilic Crenarchaeon, Sulfolobus tokodaii strain7.</title>
        <authorList>
            <person name="Kawarabayasi Y."/>
            <person name="Hino Y."/>
            <person name="Horikawa H."/>
            <person name="Jin-no K."/>
            <person name="Takahashi M."/>
            <person name="Sekine M."/>
            <person name="Baba S."/>
            <person name="Ankai A."/>
            <person name="Kosugi H."/>
            <person name="Hosoyama A."/>
            <person name="Fukui S."/>
            <person name="Nagai Y."/>
            <person name="Nishijima K."/>
            <person name="Otsuka R."/>
            <person name="Nakazawa H."/>
            <person name="Takamiya M."/>
            <person name="Kato Y."/>
            <person name="Yoshizawa T."/>
            <person name="Tanaka T."/>
            <person name="Kudoh Y."/>
            <person name="Yamazaki J."/>
            <person name="Kushida N."/>
            <person name="Oguchi A."/>
            <person name="Aoki K."/>
            <person name="Masuda S."/>
            <person name="Yanagii M."/>
            <person name="Nishimura M."/>
            <person name="Yamagishi A."/>
            <person name="Oshima T."/>
            <person name="Kikuchi H."/>
        </authorList>
    </citation>
    <scope>NUCLEOTIDE SEQUENCE [LARGE SCALE GENOMIC DNA]</scope>
    <source>
        <strain evidence="2">DSM 16993 / JCM 10545 / NBRC 100140 / 7</strain>
    </source>
</reference>
<protein>
    <submittedName>
        <fullName evidence="1">Uncharacterized protein</fullName>
    </submittedName>
</protein>
<accession>Q973B0</accession>
<dbReference type="Proteomes" id="UP000001015">
    <property type="component" value="Chromosome"/>
</dbReference>
<evidence type="ECO:0000313" key="1">
    <source>
        <dbReference type="EMBL" id="BAB66003.1"/>
    </source>
</evidence>
<keyword evidence="2" id="KW-1185">Reference proteome</keyword>
<dbReference type="PATRIC" id="fig|273063.9.peg.1101"/>
<organism evidence="1 2">
    <name type="scientific">Sulfurisphaera tokodaii (strain DSM 16993 / JCM 10545 / NBRC 100140 / 7)</name>
    <name type="common">Sulfolobus tokodaii</name>
    <dbReference type="NCBI Taxonomy" id="273063"/>
    <lineage>
        <taxon>Archaea</taxon>
        <taxon>Thermoproteota</taxon>
        <taxon>Thermoprotei</taxon>
        <taxon>Sulfolobales</taxon>
        <taxon>Sulfolobaceae</taxon>
        <taxon>Sulfurisphaera</taxon>
    </lineage>
</organism>